<dbReference type="SUPFAM" id="SSF53335">
    <property type="entry name" value="S-adenosyl-L-methionine-dependent methyltransferases"/>
    <property type="match status" value="1"/>
</dbReference>
<dbReference type="OrthoDB" id="9811332at2"/>
<keyword evidence="1" id="KW-0808">Transferase</keyword>
<dbReference type="STRING" id="571298.SAMN04488026_11881"/>
<dbReference type="AlphaFoldDB" id="A0A1G9QQA5"/>
<accession>A0A1G9QQA5</accession>
<evidence type="ECO:0000313" key="2">
    <source>
        <dbReference type="Proteomes" id="UP000199382"/>
    </source>
</evidence>
<dbReference type="Proteomes" id="UP000199382">
    <property type="component" value="Unassembled WGS sequence"/>
</dbReference>
<keyword evidence="1" id="KW-0489">Methyltransferase</keyword>
<name>A0A1G9QQA5_9RHOB</name>
<organism evidence="1 2">
    <name type="scientific">Aliiruegeria lutimaris</name>
    <dbReference type="NCBI Taxonomy" id="571298"/>
    <lineage>
        <taxon>Bacteria</taxon>
        <taxon>Pseudomonadati</taxon>
        <taxon>Pseudomonadota</taxon>
        <taxon>Alphaproteobacteria</taxon>
        <taxon>Rhodobacterales</taxon>
        <taxon>Roseobacteraceae</taxon>
        <taxon>Aliiruegeria</taxon>
    </lineage>
</organism>
<sequence>HPEVRDSGLDPWQHYLEKGYVAGNKPSDAPQHPNWFDPEFYLSHYPEVRASGLDPWQHFIGYGYLEKRRPSMQEGLYDFDGLATIHNADFMQNPDFIKAYDRGSQAARGIDHHWYWRFHVGLWCIRTAMALPGDFVEFGVNYGMLASGGMLDVDWNKRNKTFFLFDSFAGMKPEHIESSEKGRDHLSEYNSTSLSNEFYATSADEVRANFAEFKNIEIIVGFIPDTLDQLTSSRLAFVHIDLNNPAPEVDALRYVWDQIVPGGIVLLDDYAQNGFELQKEAMDTLSQELSFHILALPTGQGMILKT</sequence>
<dbReference type="RefSeq" id="WP_139188632.1">
    <property type="nucleotide sequence ID" value="NZ_FNEK01000188.1"/>
</dbReference>
<dbReference type="EMBL" id="FNEK01000188">
    <property type="protein sequence ID" value="SDM13184.1"/>
    <property type="molecule type" value="Genomic_DNA"/>
</dbReference>
<feature type="non-terminal residue" evidence="1">
    <location>
        <position position="1"/>
    </location>
</feature>
<dbReference type="GO" id="GO:0032259">
    <property type="term" value="P:methylation"/>
    <property type="evidence" value="ECO:0007669"/>
    <property type="project" value="UniProtKB-KW"/>
</dbReference>
<evidence type="ECO:0000313" key="1">
    <source>
        <dbReference type="EMBL" id="SDM13184.1"/>
    </source>
</evidence>
<dbReference type="InterPro" id="IPR029063">
    <property type="entry name" value="SAM-dependent_MTases_sf"/>
</dbReference>
<protein>
    <submittedName>
        <fullName evidence="1">Macrocin-O-methyltransferase (TylF)</fullName>
    </submittedName>
</protein>
<dbReference type="GO" id="GO:0008168">
    <property type="term" value="F:methyltransferase activity"/>
    <property type="evidence" value="ECO:0007669"/>
    <property type="project" value="UniProtKB-KW"/>
</dbReference>
<dbReference type="Gene3D" id="3.40.50.150">
    <property type="entry name" value="Vaccinia Virus protein VP39"/>
    <property type="match status" value="1"/>
</dbReference>
<gene>
    <name evidence="1" type="ORF">SAMN04488026_11881</name>
</gene>
<dbReference type="Pfam" id="PF05711">
    <property type="entry name" value="TylF"/>
    <property type="match status" value="1"/>
</dbReference>
<dbReference type="PANTHER" id="PTHR40036:SF1">
    <property type="entry name" value="MACROCIN O-METHYLTRANSFERASE"/>
    <property type="match status" value="1"/>
</dbReference>
<dbReference type="InterPro" id="IPR008884">
    <property type="entry name" value="TylF_MeTrfase"/>
</dbReference>
<keyword evidence="2" id="KW-1185">Reference proteome</keyword>
<dbReference type="PANTHER" id="PTHR40036">
    <property type="entry name" value="MACROCIN O-METHYLTRANSFERASE"/>
    <property type="match status" value="1"/>
</dbReference>
<proteinExistence type="predicted"/>
<reference evidence="1 2" key="1">
    <citation type="submission" date="2016-10" db="EMBL/GenBank/DDBJ databases">
        <authorList>
            <person name="de Groot N.N."/>
        </authorList>
    </citation>
    <scope>NUCLEOTIDE SEQUENCE [LARGE SCALE GENOMIC DNA]</scope>
    <source>
        <strain evidence="1 2">DSM 25294</strain>
    </source>
</reference>